<protein>
    <recommendedName>
        <fullName evidence="1">Polymerase beta nucleotidyltransferase domain-containing protein</fullName>
    </recommendedName>
</protein>
<dbReference type="SUPFAM" id="SSF81301">
    <property type="entry name" value="Nucleotidyltransferase"/>
    <property type="match status" value="1"/>
</dbReference>
<dbReference type="STRING" id="1123024.GCA_000423625_04191"/>
<dbReference type="OrthoDB" id="5147188at2"/>
<organism evidence="2 3">
    <name type="scientific">Pseudonocardia asaccharolytica DSM 44247 = NBRC 16224</name>
    <dbReference type="NCBI Taxonomy" id="1123024"/>
    <lineage>
        <taxon>Bacteria</taxon>
        <taxon>Bacillati</taxon>
        <taxon>Actinomycetota</taxon>
        <taxon>Actinomycetes</taxon>
        <taxon>Pseudonocardiales</taxon>
        <taxon>Pseudonocardiaceae</taxon>
        <taxon>Pseudonocardia</taxon>
    </lineage>
</organism>
<dbReference type="RefSeq" id="WP_037057785.1">
    <property type="nucleotide sequence ID" value="NZ_AUII01000027.1"/>
</dbReference>
<dbReference type="InterPro" id="IPR043519">
    <property type="entry name" value="NT_sf"/>
</dbReference>
<sequence length="128" mass="14107">MIVVIPGALRGEIIDVLRGAGARFAFLHGSRASGACRPDSDVDVAAWWPGRAPQSFDVLLPPCVDLMVLNHAPLELAGRVALGGVLLFDDDPPARVHWVATTRKIYADELPRIRRSHREFMESMLRGR</sequence>
<gene>
    <name evidence="2" type="ORF">PA7_28770</name>
</gene>
<evidence type="ECO:0000313" key="2">
    <source>
        <dbReference type="EMBL" id="GEL19040.1"/>
    </source>
</evidence>
<reference evidence="2 3" key="1">
    <citation type="submission" date="2019-07" db="EMBL/GenBank/DDBJ databases">
        <title>Whole genome shotgun sequence of Pseudonocardia asaccharolytica NBRC 16224.</title>
        <authorList>
            <person name="Hosoyama A."/>
            <person name="Uohara A."/>
            <person name="Ohji S."/>
            <person name="Ichikawa N."/>
        </authorList>
    </citation>
    <scope>NUCLEOTIDE SEQUENCE [LARGE SCALE GENOMIC DNA]</scope>
    <source>
        <strain evidence="2 3">NBRC 16224</strain>
    </source>
</reference>
<evidence type="ECO:0000259" key="1">
    <source>
        <dbReference type="Pfam" id="PF18765"/>
    </source>
</evidence>
<dbReference type="Gene3D" id="3.30.460.10">
    <property type="entry name" value="Beta Polymerase, domain 2"/>
    <property type="match status" value="1"/>
</dbReference>
<evidence type="ECO:0000313" key="3">
    <source>
        <dbReference type="Proteomes" id="UP000321328"/>
    </source>
</evidence>
<dbReference type="Pfam" id="PF18765">
    <property type="entry name" value="Polbeta"/>
    <property type="match status" value="1"/>
</dbReference>
<accession>A0A511D2Q0</accession>
<dbReference type="PANTHER" id="PTHR43852:SF3">
    <property type="entry name" value="NUCLEOTIDYLTRANSFERASE"/>
    <property type="match status" value="1"/>
</dbReference>
<dbReference type="CDD" id="cd05403">
    <property type="entry name" value="NT_KNTase_like"/>
    <property type="match status" value="1"/>
</dbReference>
<keyword evidence="3" id="KW-1185">Reference proteome</keyword>
<name>A0A511D2Q0_9PSEU</name>
<dbReference type="PANTHER" id="PTHR43852">
    <property type="entry name" value="NUCLEOTIDYLTRANSFERASE"/>
    <property type="match status" value="1"/>
</dbReference>
<feature type="domain" description="Polymerase beta nucleotidyltransferase" evidence="1">
    <location>
        <begin position="13"/>
        <end position="91"/>
    </location>
</feature>
<dbReference type="Proteomes" id="UP000321328">
    <property type="component" value="Unassembled WGS sequence"/>
</dbReference>
<comment type="caution">
    <text evidence="2">The sequence shown here is derived from an EMBL/GenBank/DDBJ whole genome shotgun (WGS) entry which is preliminary data.</text>
</comment>
<dbReference type="InterPro" id="IPR041633">
    <property type="entry name" value="Polbeta"/>
</dbReference>
<proteinExistence type="predicted"/>
<dbReference type="InterPro" id="IPR052930">
    <property type="entry name" value="TA_antitoxin_MntA"/>
</dbReference>
<dbReference type="AlphaFoldDB" id="A0A511D2Q0"/>
<dbReference type="EMBL" id="BJVI01000030">
    <property type="protein sequence ID" value="GEL19040.1"/>
    <property type="molecule type" value="Genomic_DNA"/>
</dbReference>